<feature type="transmembrane region" description="Helical" evidence="2">
    <location>
        <begin position="188"/>
        <end position="212"/>
    </location>
</feature>
<keyword evidence="2" id="KW-0812">Transmembrane</keyword>
<evidence type="ECO:0000313" key="4">
    <source>
        <dbReference type="Proteomes" id="UP000720189"/>
    </source>
</evidence>
<reference evidence="3" key="1">
    <citation type="journal article" date="2021" name="Nat. Commun.">
        <title>Genetic determinants of endophytism in the Arabidopsis root mycobiome.</title>
        <authorList>
            <person name="Mesny F."/>
            <person name="Miyauchi S."/>
            <person name="Thiergart T."/>
            <person name="Pickel B."/>
            <person name="Atanasova L."/>
            <person name="Karlsson M."/>
            <person name="Huettel B."/>
            <person name="Barry K.W."/>
            <person name="Haridas S."/>
            <person name="Chen C."/>
            <person name="Bauer D."/>
            <person name="Andreopoulos W."/>
            <person name="Pangilinan J."/>
            <person name="LaButti K."/>
            <person name="Riley R."/>
            <person name="Lipzen A."/>
            <person name="Clum A."/>
            <person name="Drula E."/>
            <person name="Henrissat B."/>
            <person name="Kohler A."/>
            <person name="Grigoriev I.V."/>
            <person name="Martin F.M."/>
            <person name="Hacquard S."/>
        </authorList>
    </citation>
    <scope>NUCLEOTIDE SEQUENCE</scope>
    <source>
        <strain evidence="3">MPI-CAGE-AT-0023</strain>
    </source>
</reference>
<evidence type="ECO:0000256" key="2">
    <source>
        <dbReference type="SAM" id="Phobius"/>
    </source>
</evidence>
<comment type="caution">
    <text evidence="3">The sequence shown here is derived from an EMBL/GenBank/DDBJ whole genome shotgun (WGS) entry which is preliminary data.</text>
</comment>
<dbReference type="RefSeq" id="XP_046045154.1">
    <property type="nucleotide sequence ID" value="XM_046200067.1"/>
</dbReference>
<feature type="compositionally biased region" description="Polar residues" evidence="1">
    <location>
        <begin position="154"/>
        <end position="167"/>
    </location>
</feature>
<organism evidence="3 4">
    <name type="scientific">Fusarium redolens</name>
    <dbReference type="NCBI Taxonomy" id="48865"/>
    <lineage>
        <taxon>Eukaryota</taxon>
        <taxon>Fungi</taxon>
        <taxon>Dikarya</taxon>
        <taxon>Ascomycota</taxon>
        <taxon>Pezizomycotina</taxon>
        <taxon>Sordariomycetes</taxon>
        <taxon>Hypocreomycetidae</taxon>
        <taxon>Hypocreales</taxon>
        <taxon>Nectriaceae</taxon>
        <taxon>Fusarium</taxon>
        <taxon>Fusarium redolens species complex</taxon>
    </lineage>
</organism>
<dbReference type="AlphaFoldDB" id="A0A9P9GFG9"/>
<feature type="compositionally biased region" description="Low complexity" evidence="1">
    <location>
        <begin position="132"/>
        <end position="147"/>
    </location>
</feature>
<dbReference type="GeneID" id="70230021"/>
<feature type="region of interest" description="Disordered" evidence="1">
    <location>
        <begin position="132"/>
        <end position="184"/>
    </location>
</feature>
<name>A0A9P9GFG9_FUSRE</name>
<evidence type="ECO:0000313" key="3">
    <source>
        <dbReference type="EMBL" id="KAH7237024.1"/>
    </source>
</evidence>
<keyword evidence="4" id="KW-1185">Reference proteome</keyword>
<proteinExistence type="predicted"/>
<keyword evidence="2" id="KW-1133">Transmembrane helix</keyword>
<protein>
    <submittedName>
        <fullName evidence="3">Uncharacterized protein</fullName>
    </submittedName>
</protein>
<evidence type="ECO:0000256" key="1">
    <source>
        <dbReference type="SAM" id="MobiDB-lite"/>
    </source>
</evidence>
<sequence length="294" mass="31080">MADVYYALNGGGLTGSPLDPAITELPWLDKNDVLKRQNPGTYDSGSRITAIIPAFQRRPVQPATVTLDVKDTSERGALLHRLAPQHLQTSYVAGCFTAVSTDSDSDEFTLYPFCTTADIEVTMYKALKGVSATAETSSESSSETVSSDGGLTAKTGTTGESRTQETTSSAESGSSSGADSSSNSSAPIGAIVGGVLGGLALLALIGFGLWFIRHKKRQAAHGPHVVPTTDQPPVVPYYQQQPVTHAQGEANYQPLVSGMSSEPKAYSPSANMRNSTFNELQSFHNESPNPTGYR</sequence>
<dbReference type="EMBL" id="JAGMUX010000016">
    <property type="protein sequence ID" value="KAH7237024.1"/>
    <property type="molecule type" value="Genomic_DNA"/>
</dbReference>
<keyword evidence="2" id="KW-0472">Membrane</keyword>
<gene>
    <name evidence="3" type="ORF">BKA55DRAFT_694646</name>
</gene>
<dbReference type="OrthoDB" id="5096677at2759"/>
<dbReference type="Proteomes" id="UP000720189">
    <property type="component" value="Unassembled WGS sequence"/>
</dbReference>
<accession>A0A9P9GFG9</accession>
<feature type="compositionally biased region" description="Low complexity" evidence="1">
    <location>
        <begin position="168"/>
        <end position="184"/>
    </location>
</feature>